<evidence type="ECO:0000313" key="2">
    <source>
        <dbReference type="EMBL" id="QUP53564.1"/>
    </source>
</evidence>
<evidence type="ECO:0000313" key="3">
    <source>
        <dbReference type="Proteomes" id="UP000677898"/>
    </source>
</evidence>
<keyword evidence="1" id="KW-0812">Transmembrane</keyword>
<accession>A0ABX7ZET5</accession>
<dbReference type="Proteomes" id="UP000677898">
    <property type="component" value="Chromosome"/>
</dbReference>
<protein>
    <submittedName>
        <fullName evidence="2">Uncharacterized protein</fullName>
    </submittedName>
</protein>
<keyword evidence="3" id="KW-1185">Reference proteome</keyword>
<dbReference type="RefSeq" id="WP_211904850.1">
    <property type="nucleotide sequence ID" value="NZ_CP046729.1"/>
</dbReference>
<keyword evidence="1" id="KW-1133">Transmembrane helix</keyword>
<evidence type="ECO:0000256" key="1">
    <source>
        <dbReference type="SAM" id="Phobius"/>
    </source>
</evidence>
<keyword evidence="1" id="KW-0472">Membrane</keyword>
<name>A0ABX7ZET5_9RALS</name>
<dbReference type="EMBL" id="CP046729">
    <property type="protein sequence ID" value="QUP53564.1"/>
    <property type="molecule type" value="Genomic_DNA"/>
</dbReference>
<gene>
    <name evidence="2" type="ORF">GO998_07190</name>
</gene>
<sequence>MDPDKFLKIAAAVALLLAGGSVFYYYALYLPGIEQEKTARTNEEKNAAARQELARQGQYETCKANARSVYEADWANACESVAQSRSARLRGCLADKLVMNNPYTGENYCKSTFGDADPSPDCALPHNTAEDLNKSHKEAEDKCLAEARLGL</sequence>
<organism evidence="2 3">
    <name type="scientific">Ralstonia syzygii</name>
    <dbReference type="NCBI Taxonomy" id="28097"/>
    <lineage>
        <taxon>Bacteria</taxon>
        <taxon>Pseudomonadati</taxon>
        <taxon>Pseudomonadota</taxon>
        <taxon>Betaproteobacteria</taxon>
        <taxon>Burkholderiales</taxon>
        <taxon>Burkholderiaceae</taxon>
        <taxon>Ralstonia</taxon>
        <taxon>Ralstonia solanacearum species complex</taxon>
    </lineage>
</organism>
<proteinExistence type="predicted"/>
<feature type="transmembrane region" description="Helical" evidence="1">
    <location>
        <begin position="6"/>
        <end position="27"/>
    </location>
</feature>
<reference evidence="2 3" key="1">
    <citation type="journal article" date="2021" name="Phytopathology">
        <title>Complete genome sequence of Ralstonia syzygii subsp. indonesiensis strain LLRS-1, isolated from wilted tobacco in China.</title>
        <authorList>
            <person name="Lu C.H."/>
            <person name="Li J.Y."/>
            <person name="Mi M.G."/>
            <person name="Lin Z.L."/>
            <person name="Jiang N."/>
            <person name="Gai X."/>
            <person name="Ma J.H."/>
            <person name="Lei L.P."/>
            <person name="Xia Z.Y."/>
        </authorList>
    </citation>
    <scope>NUCLEOTIDE SEQUENCE [LARGE SCALE GENOMIC DNA]</scope>
    <source>
        <strain evidence="2 3">LLRS-1</strain>
    </source>
</reference>